<evidence type="ECO:0000256" key="1">
    <source>
        <dbReference type="SAM" id="MobiDB-lite"/>
    </source>
</evidence>
<dbReference type="GO" id="GO:0016757">
    <property type="term" value="F:glycosyltransferase activity"/>
    <property type="evidence" value="ECO:0007669"/>
    <property type="project" value="TreeGrafter"/>
</dbReference>
<dbReference type="CDD" id="cd03801">
    <property type="entry name" value="GT4_PimA-like"/>
    <property type="match status" value="1"/>
</dbReference>
<dbReference type="PANTHER" id="PTHR12526:SF590">
    <property type="entry name" value="ALPHA-MALTOSE-1-PHOSPHATE SYNTHASE"/>
    <property type="match status" value="1"/>
</dbReference>
<protein>
    <submittedName>
        <fullName evidence="2">Glycosyl transferase, group 1</fullName>
    </submittedName>
</protein>
<evidence type="ECO:0000313" key="2">
    <source>
        <dbReference type="EMBL" id="CAA9465499.1"/>
    </source>
</evidence>
<name>A0A6J4RBC2_9ACTN</name>
<feature type="region of interest" description="Disordered" evidence="1">
    <location>
        <begin position="366"/>
        <end position="385"/>
    </location>
</feature>
<accession>A0A6J4RBC2</accession>
<dbReference type="Pfam" id="PF13692">
    <property type="entry name" value="Glyco_trans_1_4"/>
    <property type="match status" value="1"/>
</dbReference>
<dbReference type="SUPFAM" id="SSF53756">
    <property type="entry name" value="UDP-Glycosyltransferase/glycogen phosphorylase"/>
    <property type="match status" value="1"/>
</dbReference>
<dbReference type="Gene3D" id="3.40.50.2000">
    <property type="entry name" value="Glycogen Phosphorylase B"/>
    <property type="match status" value="2"/>
</dbReference>
<dbReference type="AlphaFoldDB" id="A0A6J4RBC2"/>
<organism evidence="2">
    <name type="scientific">uncultured Solirubrobacteraceae bacterium</name>
    <dbReference type="NCBI Taxonomy" id="1162706"/>
    <lineage>
        <taxon>Bacteria</taxon>
        <taxon>Bacillati</taxon>
        <taxon>Actinomycetota</taxon>
        <taxon>Thermoleophilia</taxon>
        <taxon>Solirubrobacterales</taxon>
        <taxon>Solirubrobacteraceae</taxon>
        <taxon>environmental samples</taxon>
    </lineage>
</organism>
<dbReference type="EMBL" id="CADCVO010000001">
    <property type="protein sequence ID" value="CAA9465499.1"/>
    <property type="molecule type" value="Genomic_DNA"/>
</dbReference>
<reference evidence="2" key="1">
    <citation type="submission" date="2020-02" db="EMBL/GenBank/DDBJ databases">
        <authorList>
            <person name="Meier V. D."/>
        </authorList>
    </citation>
    <scope>NUCLEOTIDE SEQUENCE</scope>
    <source>
        <strain evidence="2">AVDCRST_MAG13</strain>
    </source>
</reference>
<sequence>MRIVVATDGNPRAPQTFSGSSARMVAGLEAAGALAGAVDVKPHWLSRAEQAASYDRDRLRWHQRFWSGASPAGPAVRRAMSALGRAQVARIADVDAVLQISGWYDARPAGSSALLATYQDANGTLWTQRPDLALDPQAAGLRRAREAERRTYARMDVVCTMSEWSRRSFIDDYGVHPDRVVAVGAGPNLDALPPVAERVPGPPRVLFVGRTFGRKGGPELLEGFRALHARDPRATLDVVGPPPGPEQPGVTWHGPVYHRPTLNGLYARATIFALPSRYEGFGIPFLEGMAHGLPCVGARVCAVPEVVLDGETGLLVPPGDPRALGEALVALAEDPARGVAMGRAGRAAVEDRWTWEGTGRRIVDALSGRSASGGRHRRPTTPAIA</sequence>
<proteinExistence type="predicted"/>
<keyword evidence="2" id="KW-0808">Transferase</keyword>
<gene>
    <name evidence="2" type="ORF">AVDCRST_MAG13-4</name>
</gene>
<dbReference type="PANTHER" id="PTHR12526">
    <property type="entry name" value="GLYCOSYLTRANSFERASE"/>
    <property type="match status" value="1"/>
</dbReference>